<dbReference type="EMBL" id="OV651824">
    <property type="protein sequence ID" value="CAH1101868.1"/>
    <property type="molecule type" value="Genomic_DNA"/>
</dbReference>
<dbReference type="PROSITE" id="PS51450">
    <property type="entry name" value="LRR"/>
    <property type="match status" value="1"/>
</dbReference>
<dbReference type="PANTHER" id="PTHR24366">
    <property type="entry name" value="IG(IMMUNOGLOBULIN) AND LRR(LEUCINE RICH REPEAT) DOMAINS"/>
    <property type="match status" value="1"/>
</dbReference>
<dbReference type="Pfam" id="PF13306">
    <property type="entry name" value="LRR_5"/>
    <property type="match status" value="1"/>
</dbReference>
<dbReference type="InterPro" id="IPR001611">
    <property type="entry name" value="Leu-rich_rpt"/>
</dbReference>
<dbReference type="SUPFAM" id="SSF52058">
    <property type="entry name" value="L domain-like"/>
    <property type="match status" value="1"/>
</dbReference>
<evidence type="ECO:0000256" key="2">
    <source>
        <dbReference type="ARBA" id="ARBA00022737"/>
    </source>
</evidence>
<dbReference type="InterPro" id="IPR032675">
    <property type="entry name" value="LRR_dom_sf"/>
</dbReference>
<dbReference type="InterPro" id="IPR026906">
    <property type="entry name" value="LRR_5"/>
</dbReference>
<accession>A0A9P0G6N2</accession>
<evidence type="ECO:0000313" key="5">
    <source>
        <dbReference type="Proteomes" id="UP001153636"/>
    </source>
</evidence>
<sequence>MLSKMFAIGISLVLCFALVILESVDAQCIGDRYNTMLSCWNIKKISRESLNKTFENCTSLHIINTTEPLGISAFRNMKNLIHLKISGDRIGLIFSETFKDMPHLKDVHIEFIKIGDIQESAFFNLPELEFVTIINMDIPFLRRGLFRNDPQLFSISFYNSNIHYIQNDPFYDVPKLKELFLDNNLLTVVTKDMLNKLTNLEILILSNNNISIIENNSFYQTPHLSYLDLMNNQLKELDWNMFPTTGMKYLQEIYLNGNQLMYLPSTFFNKTPKLEKFGINGNPWLCPCLRDIERILNENNIRELWSRPKSTDVSVQQPSPRIPICINRNVSNDICTNTYSEELSKKYWKYLEDYEDFFYKLPSEF</sequence>
<evidence type="ECO:0000256" key="1">
    <source>
        <dbReference type="ARBA" id="ARBA00022614"/>
    </source>
</evidence>
<dbReference type="Proteomes" id="UP001153636">
    <property type="component" value="Chromosome 12"/>
</dbReference>
<dbReference type="PANTHER" id="PTHR24366:SF96">
    <property type="entry name" value="LEUCINE RICH REPEAT CONTAINING 53"/>
    <property type="match status" value="1"/>
</dbReference>
<dbReference type="AlphaFoldDB" id="A0A9P0G6N2"/>
<protein>
    <submittedName>
        <fullName evidence="4">Uncharacterized protein</fullName>
    </submittedName>
</protein>
<keyword evidence="3" id="KW-0732">Signal</keyword>
<evidence type="ECO:0000313" key="4">
    <source>
        <dbReference type="EMBL" id="CAH1101868.1"/>
    </source>
</evidence>
<feature type="chain" id="PRO_5040434600" evidence="3">
    <location>
        <begin position="27"/>
        <end position="365"/>
    </location>
</feature>
<evidence type="ECO:0000256" key="3">
    <source>
        <dbReference type="SAM" id="SignalP"/>
    </source>
</evidence>
<feature type="signal peptide" evidence="3">
    <location>
        <begin position="1"/>
        <end position="26"/>
    </location>
</feature>
<proteinExistence type="predicted"/>
<keyword evidence="5" id="KW-1185">Reference proteome</keyword>
<keyword evidence="2" id="KW-0677">Repeat</keyword>
<gene>
    <name evidence="4" type="ORF">PSYICH_LOCUS3317</name>
</gene>
<dbReference type="InterPro" id="IPR003591">
    <property type="entry name" value="Leu-rich_rpt_typical-subtyp"/>
</dbReference>
<dbReference type="SMART" id="SM00369">
    <property type="entry name" value="LRR_TYP"/>
    <property type="match status" value="3"/>
</dbReference>
<keyword evidence="1" id="KW-0433">Leucine-rich repeat</keyword>
<dbReference type="Gene3D" id="3.80.10.10">
    <property type="entry name" value="Ribonuclease Inhibitor"/>
    <property type="match status" value="1"/>
</dbReference>
<name>A0A9P0G6N2_9CUCU</name>
<reference evidence="4" key="1">
    <citation type="submission" date="2022-01" db="EMBL/GenBank/DDBJ databases">
        <authorList>
            <person name="King R."/>
        </authorList>
    </citation>
    <scope>NUCLEOTIDE SEQUENCE</scope>
</reference>
<dbReference type="OrthoDB" id="27267at2759"/>
<organism evidence="4 5">
    <name type="scientific">Psylliodes chrysocephalus</name>
    <dbReference type="NCBI Taxonomy" id="3402493"/>
    <lineage>
        <taxon>Eukaryota</taxon>
        <taxon>Metazoa</taxon>
        <taxon>Ecdysozoa</taxon>
        <taxon>Arthropoda</taxon>
        <taxon>Hexapoda</taxon>
        <taxon>Insecta</taxon>
        <taxon>Pterygota</taxon>
        <taxon>Neoptera</taxon>
        <taxon>Endopterygota</taxon>
        <taxon>Coleoptera</taxon>
        <taxon>Polyphaga</taxon>
        <taxon>Cucujiformia</taxon>
        <taxon>Chrysomeloidea</taxon>
        <taxon>Chrysomelidae</taxon>
        <taxon>Galerucinae</taxon>
        <taxon>Alticini</taxon>
        <taxon>Psylliodes</taxon>
    </lineage>
</organism>
<dbReference type="Pfam" id="PF13855">
    <property type="entry name" value="LRR_8"/>
    <property type="match status" value="1"/>
</dbReference>